<dbReference type="SUPFAM" id="SSF56601">
    <property type="entry name" value="beta-lactamase/transpeptidase-like"/>
    <property type="match status" value="1"/>
</dbReference>
<dbReference type="InterPro" id="IPR050789">
    <property type="entry name" value="Diverse_Enzym_Activities"/>
</dbReference>
<evidence type="ECO:0000256" key="1">
    <source>
        <dbReference type="SAM" id="SignalP"/>
    </source>
</evidence>
<comment type="caution">
    <text evidence="3">The sequence shown here is derived from an EMBL/GenBank/DDBJ whole genome shotgun (WGS) entry which is preliminary data.</text>
</comment>
<name>A0A940YH09_9BURK</name>
<dbReference type="AlphaFoldDB" id="A0A940YH09"/>
<protein>
    <submittedName>
        <fullName evidence="3">Beta-lactamase family protein</fullName>
    </submittedName>
</protein>
<gene>
    <name evidence="3" type="ORF">KAK03_17920</name>
</gene>
<dbReference type="Gene3D" id="3.40.710.10">
    <property type="entry name" value="DD-peptidase/beta-lactamase superfamily"/>
    <property type="match status" value="1"/>
</dbReference>
<dbReference type="Pfam" id="PF00144">
    <property type="entry name" value="Beta-lactamase"/>
    <property type="match status" value="1"/>
</dbReference>
<dbReference type="InterPro" id="IPR001466">
    <property type="entry name" value="Beta-lactam-related"/>
</dbReference>
<evidence type="ECO:0000313" key="3">
    <source>
        <dbReference type="EMBL" id="MBQ0932360.1"/>
    </source>
</evidence>
<accession>A0A940YH09</accession>
<organism evidence="3 4">
    <name type="scientific">Ideonella alba</name>
    <dbReference type="NCBI Taxonomy" id="2824118"/>
    <lineage>
        <taxon>Bacteria</taxon>
        <taxon>Pseudomonadati</taxon>
        <taxon>Pseudomonadota</taxon>
        <taxon>Betaproteobacteria</taxon>
        <taxon>Burkholderiales</taxon>
        <taxon>Sphaerotilaceae</taxon>
        <taxon>Ideonella</taxon>
    </lineage>
</organism>
<reference evidence="3 4" key="1">
    <citation type="submission" date="2021-04" db="EMBL/GenBank/DDBJ databases">
        <title>The genome sequence of Ideonella sp. 3Y2.</title>
        <authorList>
            <person name="Liu Y."/>
        </authorList>
    </citation>
    <scope>NUCLEOTIDE SEQUENCE [LARGE SCALE GENOMIC DNA]</scope>
    <source>
        <strain evidence="3 4">3Y2</strain>
    </source>
</reference>
<dbReference type="RefSeq" id="WP_210855891.1">
    <property type="nucleotide sequence ID" value="NZ_JAGQDD010000015.1"/>
</dbReference>
<feature type="domain" description="Beta-lactamase-related" evidence="2">
    <location>
        <begin position="45"/>
        <end position="341"/>
    </location>
</feature>
<dbReference type="PANTHER" id="PTHR43283">
    <property type="entry name" value="BETA-LACTAMASE-RELATED"/>
    <property type="match status" value="1"/>
</dbReference>
<dbReference type="InterPro" id="IPR012338">
    <property type="entry name" value="Beta-lactam/transpept-like"/>
</dbReference>
<evidence type="ECO:0000313" key="4">
    <source>
        <dbReference type="Proteomes" id="UP000676246"/>
    </source>
</evidence>
<sequence length="370" mass="39397">MLLSACITAWAGAVQAQASSTAPPITRARLWQVVNTAQAQGFAGEVLVADADSVWFEQAVGLARRQPDVAHQPGAVWRWGSVSKQVTVTLAMQQVDAGRLALDDTLARRWPAFQAPGAAQITVRHLMQHTSGLAHTDDSPRDADGVWSFYRRKGPPWQPEALRFCAGPAKAVPGERFLYGDCDTLVLAGLLEQVTGQPLRQLLQQRLAKPLGLASLRLNEGRTRAMAVAMDAKGQPVPQPVMATYGAAGAMEGTARDLLTFNRALLAGRLVSASSRQAMWTGEPKWGYAGLGVWAFAAPIAGCAEPLDLVERRGYVGGIQARNIIVPARGISVVVFSNQADFDFGEIWQGKGLSHDVLAAALCASAQGAG</sequence>
<proteinExistence type="predicted"/>
<feature type="chain" id="PRO_5037236411" evidence="1">
    <location>
        <begin position="19"/>
        <end position="370"/>
    </location>
</feature>
<keyword evidence="4" id="KW-1185">Reference proteome</keyword>
<dbReference type="EMBL" id="JAGQDD010000015">
    <property type="protein sequence ID" value="MBQ0932360.1"/>
    <property type="molecule type" value="Genomic_DNA"/>
</dbReference>
<evidence type="ECO:0000259" key="2">
    <source>
        <dbReference type="Pfam" id="PF00144"/>
    </source>
</evidence>
<dbReference type="Proteomes" id="UP000676246">
    <property type="component" value="Unassembled WGS sequence"/>
</dbReference>
<feature type="signal peptide" evidence="1">
    <location>
        <begin position="1"/>
        <end position="18"/>
    </location>
</feature>
<keyword evidence="1" id="KW-0732">Signal</keyword>